<dbReference type="OrthoDB" id="9768303at2"/>
<evidence type="ECO:0000313" key="2">
    <source>
        <dbReference type="EMBL" id="AKU92175.1"/>
    </source>
</evidence>
<evidence type="ECO:0000259" key="1">
    <source>
        <dbReference type="Pfam" id="PF12705"/>
    </source>
</evidence>
<feature type="domain" description="PD-(D/E)XK endonuclease-like" evidence="1">
    <location>
        <begin position="13"/>
        <end position="300"/>
    </location>
</feature>
<name>A0A0K1PF79_9BACT</name>
<dbReference type="Proteomes" id="UP000055590">
    <property type="component" value="Chromosome"/>
</dbReference>
<organism evidence="2 3">
    <name type="scientific">Vulgatibacter incomptus</name>
    <dbReference type="NCBI Taxonomy" id="1391653"/>
    <lineage>
        <taxon>Bacteria</taxon>
        <taxon>Pseudomonadati</taxon>
        <taxon>Myxococcota</taxon>
        <taxon>Myxococcia</taxon>
        <taxon>Myxococcales</taxon>
        <taxon>Cystobacterineae</taxon>
        <taxon>Vulgatibacteraceae</taxon>
        <taxon>Vulgatibacter</taxon>
    </lineage>
</organism>
<sequence>MAFERKPLQNEFSWSKSRHEKLAECPRQYYLHYYGSWGGWERGAAPEVKDLYTLKKLTARRAWYGSAVHDAIKRILVMVRDGFPVDPPAVVDQVRAAMRAQFRESREKSYRVRKAFGLIEHEYDEPVSDAEWRSGWEQVERCLGAFFDSRWLAAARELPPERWLPVDELGTFLFEGHKIYAAPDFAFRTPNGVTVVDWKTGKPRESDKEQLLGYAVYARDTWDVPLSKVECRVVYLPSLDEVEVRVDDESIRGFTAHMAESIERMRSLLADPDANRAEIATFPKTTDAAACARCPFRRPCLG</sequence>
<dbReference type="PATRIC" id="fig|1391653.3.peg.2665"/>
<protein>
    <recommendedName>
        <fullName evidence="1">PD-(D/E)XK endonuclease-like domain-containing protein</fullName>
    </recommendedName>
</protein>
<dbReference type="Gene3D" id="3.90.320.10">
    <property type="match status" value="1"/>
</dbReference>
<dbReference type="KEGG" id="vin:AKJ08_2562"/>
<gene>
    <name evidence="2" type="ORF">AKJ08_2562</name>
</gene>
<evidence type="ECO:0000313" key="3">
    <source>
        <dbReference type="Proteomes" id="UP000055590"/>
    </source>
</evidence>
<dbReference type="STRING" id="1391653.AKJ08_2562"/>
<reference evidence="2 3" key="1">
    <citation type="submission" date="2015-08" db="EMBL/GenBank/DDBJ databases">
        <authorList>
            <person name="Babu N.S."/>
            <person name="Beckwith C.J."/>
            <person name="Beseler K.G."/>
            <person name="Brison A."/>
            <person name="Carone J.V."/>
            <person name="Caskin T.P."/>
            <person name="Diamond M."/>
            <person name="Durham M.E."/>
            <person name="Foxe J.M."/>
            <person name="Go M."/>
            <person name="Henderson B.A."/>
            <person name="Jones I.B."/>
            <person name="McGettigan J.A."/>
            <person name="Micheletti S.J."/>
            <person name="Nasrallah M.E."/>
            <person name="Ortiz D."/>
            <person name="Piller C.R."/>
            <person name="Privatt S.R."/>
            <person name="Schneider S.L."/>
            <person name="Sharp S."/>
            <person name="Smith T.C."/>
            <person name="Stanton J.D."/>
            <person name="Ullery H.E."/>
            <person name="Wilson R.J."/>
            <person name="Serrano M.G."/>
            <person name="Buck G."/>
            <person name="Lee V."/>
            <person name="Wang Y."/>
            <person name="Carvalho R."/>
            <person name="Voegtly L."/>
            <person name="Shi R."/>
            <person name="Duckworth R."/>
            <person name="Johnson A."/>
            <person name="Loviza R."/>
            <person name="Walstead R."/>
            <person name="Shah Z."/>
            <person name="Kiflezghi M."/>
            <person name="Wade K."/>
            <person name="Ball S.L."/>
            <person name="Bradley K.W."/>
            <person name="Asai D.J."/>
            <person name="Bowman C.A."/>
            <person name="Russell D.A."/>
            <person name="Pope W.H."/>
            <person name="Jacobs-Sera D."/>
            <person name="Hendrix R.W."/>
            <person name="Hatfull G.F."/>
        </authorList>
    </citation>
    <scope>NUCLEOTIDE SEQUENCE [LARGE SCALE GENOMIC DNA]</scope>
    <source>
        <strain evidence="2 3">DSM 27710</strain>
    </source>
</reference>
<dbReference type="Pfam" id="PF12705">
    <property type="entry name" value="PDDEXK_1"/>
    <property type="match status" value="1"/>
</dbReference>
<dbReference type="RefSeq" id="WP_050726385.1">
    <property type="nucleotide sequence ID" value="NZ_CP012332.1"/>
</dbReference>
<keyword evidence="3" id="KW-1185">Reference proteome</keyword>
<dbReference type="InterPro" id="IPR038726">
    <property type="entry name" value="PDDEXK_AddAB-type"/>
</dbReference>
<dbReference type="AlphaFoldDB" id="A0A0K1PF79"/>
<accession>A0A0K1PF79</accession>
<proteinExistence type="predicted"/>
<dbReference type="InterPro" id="IPR011604">
    <property type="entry name" value="PDDEXK-like_dom_sf"/>
</dbReference>
<dbReference type="EMBL" id="CP012332">
    <property type="protein sequence ID" value="AKU92175.1"/>
    <property type="molecule type" value="Genomic_DNA"/>
</dbReference>